<feature type="compositionally biased region" description="Low complexity" evidence="1">
    <location>
        <begin position="59"/>
        <end position="89"/>
    </location>
</feature>
<dbReference type="Proteomes" id="UP000814243">
    <property type="component" value="Unassembled WGS sequence"/>
</dbReference>
<dbReference type="EMBL" id="JACEFF010000071">
    <property type="protein sequence ID" value="KAH9644701.1"/>
    <property type="molecule type" value="Genomic_DNA"/>
</dbReference>
<feature type="region of interest" description="Disordered" evidence="1">
    <location>
        <begin position="59"/>
        <end position="109"/>
    </location>
</feature>
<sequence>MPPELQMLHSSTSMQYLQMHPMAQTSIGQMQAVHQASIQMQAAHQASLQAAHQASMQAHQATLQAAHQASLQAHQASLQAAHQASLQAARPLCQHHARHGPPAAAYRAP</sequence>
<proteinExistence type="predicted"/>
<reference evidence="2" key="1">
    <citation type="journal article" date="2021" name="G3 (Bethesda)">
        <title>Genome and transcriptome analysis of the beet armyworm Spodoptera exigua reveals targets for pest control. .</title>
        <authorList>
            <person name="Simon S."/>
            <person name="Breeschoten T."/>
            <person name="Jansen H.J."/>
            <person name="Dirks R.P."/>
            <person name="Schranz M.E."/>
            <person name="Ros V.I.D."/>
        </authorList>
    </citation>
    <scope>NUCLEOTIDE SEQUENCE</scope>
    <source>
        <strain evidence="2">TB_SE_WUR_2020</strain>
    </source>
</reference>
<evidence type="ECO:0000256" key="1">
    <source>
        <dbReference type="SAM" id="MobiDB-lite"/>
    </source>
</evidence>
<accession>A0A922SP77</accession>
<protein>
    <submittedName>
        <fullName evidence="2">Uncharacterized protein</fullName>
    </submittedName>
</protein>
<gene>
    <name evidence="2" type="ORF">HF086_011729</name>
</gene>
<evidence type="ECO:0000313" key="3">
    <source>
        <dbReference type="Proteomes" id="UP000814243"/>
    </source>
</evidence>
<evidence type="ECO:0000313" key="2">
    <source>
        <dbReference type="EMBL" id="KAH9644701.1"/>
    </source>
</evidence>
<comment type="caution">
    <text evidence="2">The sequence shown here is derived from an EMBL/GenBank/DDBJ whole genome shotgun (WGS) entry which is preliminary data.</text>
</comment>
<dbReference type="AlphaFoldDB" id="A0A922SP77"/>
<organism evidence="2 3">
    <name type="scientific">Spodoptera exigua</name>
    <name type="common">Beet armyworm</name>
    <name type="synonym">Noctua fulgens</name>
    <dbReference type="NCBI Taxonomy" id="7107"/>
    <lineage>
        <taxon>Eukaryota</taxon>
        <taxon>Metazoa</taxon>
        <taxon>Ecdysozoa</taxon>
        <taxon>Arthropoda</taxon>
        <taxon>Hexapoda</taxon>
        <taxon>Insecta</taxon>
        <taxon>Pterygota</taxon>
        <taxon>Neoptera</taxon>
        <taxon>Endopterygota</taxon>
        <taxon>Lepidoptera</taxon>
        <taxon>Glossata</taxon>
        <taxon>Ditrysia</taxon>
        <taxon>Noctuoidea</taxon>
        <taxon>Noctuidae</taxon>
        <taxon>Amphipyrinae</taxon>
        <taxon>Spodoptera</taxon>
    </lineage>
</organism>
<name>A0A922SP77_SPOEX</name>